<feature type="coiled-coil region" evidence="1">
    <location>
        <begin position="10"/>
        <end position="58"/>
    </location>
</feature>
<name>A0A1I4YFZ7_9CLOT</name>
<keyword evidence="3" id="KW-1185">Reference proteome</keyword>
<evidence type="ECO:0000313" key="3">
    <source>
        <dbReference type="Proteomes" id="UP000181899"/>
    </source>
</evidence>
<evidence type="ECO:0000256" key="1">
    <source>
        <dbReference type="SAM" id="Coils"/>
    </source>
</evidence>
<evidence type="ECO:0000313" key="2">
    <source>
        <dbReference type="EMBL" id="SFN36723.1"/>
    </source>
</evidence>
<gene>
    <name evidence="2" type="ORF">SAMN04488695_101569</name>
</gene>
<reference evidence="2 3" key="1">
    <citation type="submission" date="2016-10" db="EMBL/GenBank/DDBJ databases">
        <authorList>
            <person name="de Groot N.N."/>
        </authorList>
    </citation>
    <scope>NUCLEOTIDE SEQUENCE [LARGE SCALE GENOMIC DNA]</scope>
    <source>
        <strain evidence="2 3">ML2</strain>
    </source>
</reference>
<protein>
    <submittedName>
        <fullName evidence="2">Uncharacterized protein</fullName>
    </submittedName>
</protein>
<feature type="coiled-coil region" evidence="1">
    <location>
        <begin position="266"/>
        <end position="293"/>
    </location>
</feature>
<dbReference type="AlphaFoldDB" id="A0A1I4YFZ7"/>
<proteinExistence type="predicted"/>
<dbReference type="EMBL" id="FOVK01000001">
    <property type="protein sequence ID" value="SFN36723.1"/>
    <property type="molecule type" value="Genomic_DNA"/>
</dbReference>
<dbReference type="RefSeq" id="WP_074910037.1">
    <property type="nucleotide sequence ID" value="NZ_FOVK01000001.1"/>
</dbReference>
<dbReference type="Proteomes" id="UP000181899">
    <property type="component" value="Unassembled WGS sequence"/>
</dbReference>
<dbReference type="OrthoDB" id="3540923at2"/>
<accession>A0A1I4YFZ7</accession>
<keyword evidence="1" id="KW-0175">Coiled coil</keyword>
<sequence length="294" mass="34361">MSYQNTYSRWLQLTEEKKVLEQKLKDTTEEQHAKNSQLHTFLSKMKKEEKDVENLEKSSLSSLLSKVTGKFEEKLMKEQEEYLQSKLTYEDKKNELDLLIEKESRLQDELPKLDQEISALKNSLLKDYPEGVHFSKELENKKEYLFHLQRELEEALDAVHHVMGYAEQALKEFSSAKGWSTYDTFFGGGIIADLAKYNKLDDANKVLSKISAASKEMKKELRDVEMTLEHELETISGSEQFFDIAFDNIFSDWSIRGKIESNLEAMNKYYAELKKIELQLKSALKEIQKKLEML</sequence>
<feature type="coiled-coil region" evidence="1">
    <location>
        <begin position="89"/>
        <end position="158"/>
    </location>
</feature>
<organism evidence="2 3">
    <name type="scientific">Proteiniclasticum ruminis</name>
    <dbReference type="NCBI Taxonomy" id="398199"/>
    <lineage>
        <taxon>Bacteria</taxon>
        <taxon>Bacillati</taxon>
        <taxon>Bacillota</taxon>
        <taxon>Clostridia</taxon>
        <taxon>Eubacteriales</taxon>
        <taxon>Clostridiaceae</taxon>
        <taxon>Proteiniclasticum</taxon>
    </lineage>
</organism>